<dbReference type="Proteomes" id="UP001152888">
    <property type="component" value="Unassembled WGS sequence"/>
</dbReference>
<proteinExistence type="predicted"/>
<accession>A0A9P0Q8I7</accession>
<keyword evidence="1" id="KW-1133">Transmembrane helix</keyword>
<evidence type="ECO:0000313" key="2">
    <source>
        <dbReference type="EMBL" id="CAH2015124.1"/>
    </source>
</evidence>
<dbReference type="AlphaFoldDB" id="A0A9P0Q8I7"/>
<dbReference type="EMBL" id="CAKOFQ010008617">
    <property type="protein sequence ID" value="CAH2015124.1"/>
    <property type="molecule type" value="Genomic_DNA"/>
</dbReference>
<gene>
    <name evidence="2" type="ORF">ACAOBT_LOCUS34542</name>
</gene>
<reference evidence="2" key="1">
    <citation type="submission" date="2022-03" db="EMBL/GenBank/DDBJ databases">
        <authorList>
            <person name="Sayadi A."/>
        </authorList>
    </citation>
    <scope>NUCLEOTIDE SEQUENCE</scope>
</reference>
<protein>
    <submittedName>
        <fullName evidence="2">Uncharacterized protein</fullName>
    </submittedName>
</protein>
<organism evidence="2 3">
    <name type="scientific">Acanthoscelides obtectus</name>
    <name type="common">Bean weevil</name>
    <name type="synonym">Bruchus obtectus</name>
    <dbReference type="NCBI Taxonomy" id="200917"/>
    <lineage>
        <taxon>Eukaryota</taxon>
        <taxon>Metazoa</taxon>
        <taxon>Ecdysozoa</taxon>
        <taxon>Arthropoda</taxon>
        <taxon>Hexapoda</taxon>
        <taxon>Insecta</taxon>
        <taxon>Pterygota</taxon>
        <taxon>Neoptera</taxon>
        <taxon>Endopterygota</taxon>
        <taxon>Coleoptera</taxon>
        <taxon>Polyphaga</taxon>
        <taxon>Cucujiformia</taxon>
        <taxon>Chrysomeloidea</taxon>
        <taxon>Chrysomelidae</taxon>
        <taxon>Bruchinae</taxon>
        <taxon>Bruchini</taxon>
        <taxon>Acanthoscelides</taxon>
    </lineage>
</organism>
<keyword evidence="1" id="KW-0812">Transmembrane</keyword>
<evidence type="ECO:0000256" key="1">
    <source>
        <dbReference type="SAM" id="Phobius"/>
    </source>
</evidence>
<name>A0A9P0Q8I7_ACAOB</name>
<comment type="caution">
    <text evidence="2">The sequence shown here is derived from an EMBL/GenBank/DDBJ whole genome shotgun (WGS) entry which is preliminary data.</text>
</comment>
<keyword evidence="1" id="KW-0472">Membrane</keyword>
<keyword evidence="3" id="KW-1185">Reference proteome</keyword>
<feature type="transmembrane region" description="Helical" evidence="1">
    <location>
        <begin position="21"/>
        <end position="42"/>
    </location>
</feature>
<sequence length="45" mass="5335">MIVLTRNLQKFRSTRRQSTNNLIVIIYFLNLNSNISLCQIFCMTL</sequence>
<evidence type="ECO:0000313" key="3">
    <source>
        <dbReference type="Proteomes" id="UP001152888"/>
    </source>
</evidence>